<reference evidence="12 13" key="1">
    <citation type="journal article" date="2017" name="Proc. Natl. Acad. Sci. U.S.A.">
        <title>Small genome symbiont underlies cuticle hardness in beetles.</title>
        <authorList>
            <person name="Anbutsu H."/>
            <person name="Moriyama M."/>
            <person name="Nikoh N."/>
            <person name="Hosokawa T."/>
            <person name="Futahashi R."/>
            <person name="Tanahashi M."/>
            <person name="Meng X.Y."/>
            <person name="Kuriwada T."/>
            <person name="Mori N."/>
            <person name="Oshima K."/>
            <person name="Hattori M."/>
            <person name="Fujie M."/>
            <person name="Satoh N."/>
            <person name="Maeda T."/>
            <person name="Shigenobu S."/>
            <person name="Koga R."/>
            <person name="Fukatsu T."/>
        </authorList>
    </citation>
    <scope>NUCLEOTIDE SEQUENCE [LARGE SCALE GENOMIC DNA]</scope>
    <source>
        <strain evidence="12">NARRFE1</strain>
    </source>
</reference>
<dbReference type="GO" id="GO:0005524">
    <property type="term" value="F:ATP binding"/>
    <property type="evidence" value="ECO:0007669"/>
    <property type="project" value="UniProtKB-KW"/>
</dbReference>
<feature type="domain" description="Aminoacyl-tRNA synthetase class Ia" evidence="11">
    <location>
        <begin position="349"/>
        <end position="519"/>
    </location>
</feature>
<sequence length="801" mass="97657">MNNNTKYPFKNIEKCVQNYWEKNKTFKTNNNTKKKKFYCLCMFPYPSGKLHIGHVRNYTIGDIISRFNRMLKKNVLFPIGWDCFGLPAENASIINNEDPKLWTYKNIKYMKKQIKMLGFSFDWEKEIYTCSKKYYKYEQYFIKKLFNKKIMYKKKSIVNWCKKDKTVLANEQVINNKCWRCNNIIEKKNKNQWFLKIENFSENLLNNLYKLKLWNNKVKIMQKKWIGKNKWYELVLPIYINNKKNNKYKILLYEENYFIKNIFNIKLIIINKNNILIKNIMNEYKYINNLYVYIPINNKKIHILIKNIYNFKKNIIINNDIKLINNYIKKNNIFNSNINFFNYYSFIITNNIKNKISNKKSKYIKNILYEKKILFYKKIFNIKDWCISRQRYWGSPIPIIYNKRNNKMKYINNKNIPLIIENKNKNYKNLLIEKDTFDTFIESSFYHIIFTYNKKYKKMVNNKITNYWLPIDCYIGGIEHATMHLIYIRYFNNLFYKFNLIKCKEPSTELICQGMVNSKSYYYIENKKKIWISPEDINKYKNYNLIYDGISKMSKSKNNGVDPIKIVKKYGADTLRTFIMFLAPIENDIEWDEKKIIGIYRFLNKIWKFSNFIKSIKLIKNTKILNNEENIFNIFFNNEIDIITNLMYKKKYNIIISKIMNLYNKINNLIKNNNISNLYFLKYIFIKLIKFLYPFSPHISFVIFKNLNIKKNIDFCRWPRKDNNIFKCRTNINNNSFLFINIMVNSKKKNIIKVNKNDNQNNIIKKIYNNKYINIKEYNVKKIIFIKNKMINFIIDDDKNK</sequence>
<dbReference type="KEGG" id="eor:NARRFE1_00940"/>
<dbReference type="Gene3D" id="1.10.730.10">
    <property type="entry name" value="Isoleucyl-tRNA Synthetase, Domain 1"/>
    <property type="match status" value="1"/>
</dbReference>
<dbReference type="SUPFAM" id="SSF47323">
    <property type="entry name" value="Anticodon-binding domain of a subclass of class I aminoacyl-tRNA synthetases"/>
    <property type="match status" value="1"/>
</dbReference>
<dbReference type="PRINTS" id="PR00985">
    <property type="entry name" value="TRNASYNTHLEU"/>
</dbReference>
<name>A0A2Z5TGT2_9GAMM</name>
<feature type="domain" description="Aminoacyl-tRNA synthetase class Ia" evidence="11">
    <location>
        <begin position="551"/>
        <end position="592"/>
    </location>
</feature>
<keyword evidence="5 10" id="KW-0547">Nucleotide-binding</keyword>
<dbReference type="CDD" id="cd00812">
    <property type="entry name" value="LeuRS_core"/>
    <property type="match status" value="1"/>
</dbReference>
<dbReference type="AlphaFoldDB" id="A0A2Z5TGT2"/>
<evidence type="ECO:0000256" key="5">
    <source>
        <dbReference type="ARBA" id="ARBA00022741"/>
    </source>
</evidence>
<dbReference type="OrthoDB" id="9810365at2"/>
<evidence type="ECO:0000256" key="3">
    <source>
        <dbReference type="ARBA" id="ARBA00022490"/>
    </source>
</evidence>
<evidence type="ECO:0000256" key="10">
    <source>
        <dbReference type="RuleBase" id="RU363035"/>
    </source>
</evidence>
<evidence type="ECO:0000313" key="12">
    <source>
        <dbReference type="EMBL" id="BBA85043.1"/>
    </source>
</evidence>
<evidence type="ECO:0000256" key="6">
    <source>
        <dbReference type="ARBA" id="ARBA00022840"/>
    </source>
</evidence>
<dbReference type="PANTHER" id="PTHR43740:SF2">
    <property type="entry name" value="LEUCINE--TRNA LIGASE, MITOCHONDRIAL"/>
    <property type="match status" value="1"/>
</dbReference>
<dbReference type="Proteomes" id="UP000289537">
    <property type="component" value="Chromosome"/>
</dbReference>
<dbReference type="InterPro" id="IPR014729">
    <property type="entry name" value="Rossmann-like_a/b/a_fold"/>
</dbReference>
<dbReference type="Pfam" id="PF00133">
    <property type="entry name" value="tRNA-synt_1"/>
    <property type="match status" value="3"/>
</dbReference>
<keyword evidence="6 10" id="KW-0067">ATP-binding</keyword>
<dbReference type="InterPro" id="IPR002302">
    <property type="entry name" value="Leu-tRNA-ligase"/>
</dbReference>
<gene>
    <name evidence="12" type="primary">leuS</name>
    <name evidence="12" type="ORF">NARRFE1_00940</name>
</gene>
<comment type="similarity">
    <text evidence="1 10">Belongs to the class-I aminoacyl-tRNA synthetase family.</text>
</comment>
<dbReference type="EMBL" id="AP018161">
    <property type="protein sequence ID" value="BBA85043.1"/>
    <property type="molecule type" value="Genomic_DNA"/>
</dbReference>
<evidence type="ECO:0000259" key="11">
    <source>
        <dbReference type="Pfam" id="PF00133"/>
    </source>
</evidence>
<organism evidence="12 13">
    <name type="scientific">endosymbiont of Rhynchophorus ferrugineus</name>
    <dbReference type="NCBI Taxonomy" id="1972133"/>
    <lineage>
        <taxon>Bacteria</taxon>
        <taxon>Pseudomonadati</taxon>
        <taxon>Pseudomonadota</taxon>
        <taxon>Gammaproteobacteria</taxon>
        <taxon>Candidatus Nardonella</taxon>
    </lineage>
</organism>
<dbReference type="Gene3D" id="3.40.50.620">
    <property type="entry name" value="HUPs"/>
    <property type="match status" value="2"/>
</dbReference>
<evidence type="ECO:0000313" key="13">
    <source>
        <dbReference type="Proteomes" id="UP000289537"/>
    </source>
</evidence>
<evidence type="ECO:0000256" key="9">
    <source>
        <dbReference type="ARBA" id="ARBA00030520"/>
    </source>
</evidence>
<proteinExistence type="inferred from homology"/>
<dbReference type="SUPFAM" id="SSF52374">
    <property type="entry name" value="Nucleotidylyl transferase"/>
    <property type="match status" value="1"/>
</dbReference>
<dbReference type="GO" id="GO:0004823">
    <property type="term" value="F:leucine-tRNA ligase activity"/>
    <property type="evidence" value="ECO:0007669"/>
    <property type="project" value="UniProtKB-EC"/>
</dbReference>
<dbReference type="EC" id="6.1.1.4" evidence="2"/>
<dbReference type="InterPro" id="IPR002300">
    <property type="entry name" value="aa-tRNA-synth_Ia"/>
</dbReference>
<evidence type="ECO:0000256" key="4">
    <source>
        <dbReference type="ARBA" id="ARBA00022598"/>
    </source>
</evidence>
<keyword evidence="8 10" id="KW-0030">Aminoacyl-tRNA synthetase</keyword>
<dbReference type="PROSITE" id="PS00178">
    <property type="entry name" value="AA_TRNA_LIGASE_I"/>
    <property type="match status" value="1"/>
</dbReference>
<evidence type="ECO:0000256" key="8">
    <source>
        <dbReference type="ARBA" id="ARBA00023146"/>
    </source>
</evidence>
<keyword evidence="3" id="KW-0963">Cytoplasm</keyword>
<feature type="domain" description="Aminoacyl-tRNA synthetase class Ia" evidence="11">
    <location>
        <begin position="17"/>
        <end position="227"/>
    </location>
</feature>
<dbReference type="InterPro" id="IPR009080">
    <property type="entry name" value="tRNAsynth_Ia_anticodon-bd"/>
</dbReference>
<dbReference type="PANTHER" id="PTHR43740">
    <property type="entry name" value="LEUCYL-TRNA SYNTHETASE"/>
    <property type="match status" value="1"/>
</dbReference>
<protein>
    <recommendedName>
        <fullName evidence="2">leucine--tRNA ligase</fullName>
        <ecNumber evidence="2">6.1.1.4</ecNumber>
    </recommendedName>
    <alternativeName>
        <fullName evidence="9">Leucyl-tRNA synthetase</fullName>
    </alternativeName>
</protein>
<dbReference type="InterPro" id="IPR001412">
    <property type="entry name" value="aa-tRNA-synth_I_CS"/>
</dbReference>
<dbReference type="FunFam" id="1.10.730.10:FF:000002">
    <property type="entry name" value="Leucine--tRNA ligase"/>
    <property type="match status" value="1"/>
</dbReference>
<evidence type="ECO:0000256" key="1">
    <source>
        <dbReference type="ARBA" id="ARBA00005594"/>
    </source>
</evidence>
<accession>A0A2Z5TGT2</accession>
<dbReference type="GO" id="GO:0005829">
    <property type="term" value="C:cytosol"/>
    <property type="evidence" value="ECO:0007669"/>
    <property type="project" value="TreeGrafter"/>
</dbReference>
<keyword evidence="7 10" id="KW-0648">Protein biosynthesis</keyword>
<keyword evidence="13" id="KW-1185">Reference proteome</keyword>
<evidence type="ECO:0000256" key="7">
    <source>
        <dbReference type="ARBA" id="ARBA00022917"/>
    </source>
</evidence>
<evidence type="ECO:0000256" key="2">
    <source>
        <dbReference type="ARBA" id="ARBA00013164"/>
    </source>
</evidence>
<dbReference type="GO" id="GO:0006429">
    <property type="term" value="P:leucyl-tRNA aminoacylation"/>
    <property type="evidence" value="ECO:0007669"/>
    <property type="project" value="InterPro"/>
</dbReference>
<keyword evidence="4 10" id="KW-0436">Ligase</keyword>
<dbReference type="RefSeq" id="WP_148708393.1">
    <property type="nucleotide sequence ID" value="NZ_AP018161.1"/>
</dbReference>
<dbReference type="FunFam" id="3.40.50.620:FF:000003">
    <property type="entry name" value="Leucine--tRNA ligase"/>
    <property type="match status" value="1"/>
</dbReference>